<dbReference type="InterPro" id="IPR047721">
    <property type="entry name" value="DrmB"/>
</dbReference>
<reference evidence="2 3" key="1">
    <citation type="submission" date="2012-11" db="EMBL/GenBank/DDBJ databases">
        <title>Genome assembly of Thiorhodococcus sp. AK35.</title>
        <authorList>
            <person name="Nupur N."/>
            <person name="Khatri I."/>
            <person name="Subramanian S."/>
            <person name="Pinnaka A."/>
        </authorList>
    </citation>
    <scope>NUCLEOTIDE SEQUENCE [LARGE SCALE GENOMIC DNA]</scope>
    <source>
        <strain evidence="2 3">AK35</strain>
    </source>
</reference>
<dbReference type="PATRIC" id="fig|1249627.3.peg.3664"/>
<dbReference type="EMBL" id="AONC01000063">
    <property type="protein sequence ID" value="EXJ13584.1"/>
    <property type="molecule type" value="Genomic_DNA"/>
</dbReference>
<dbReference type="AlphaFoldDB" id="W9V2M7"/>
<evidence type="ECO:0000259" key="1">
    <source>
        <dbReference type="Pfam" id="PF09369"/>
    </source>
</evidence>
<proteinExistence type="predicted"/>
<comment type="caution">
    <text evidence="2">The sequence shown here is derived from an EMBL/GenBank/DDBJ whole genome shotgun (WGS) entry which is preliminary data.</text>
</comment>
<dbReference type="OrthoDB" id="9134227at2"/>
<evidence type="ECO:0000313" key="3">
    <source>
        <dbReference type="Proteomes" id="UP000019460"/>
    </source>
</evidence>
<dbReference type="STRING" id="1249627.D779_3587"/>
<accession>W9V2M7</accession>
<dbReference type="InterPro" id="IPR018973">
    <property type="entry name" value="MZB"/>
</dbReference>
<organism evidence="2 3">
    <name type="scientific">Imhoffiella purpurea</name>
    <dbReference type="NCBI Taxonomy" id="1249627"/>
    <lineage>
        <taxon>Bacteria</taxon>
        <taxon>Pseudomonadati</taxon>
        <taxon>Pseudomonadota</taxon>
        <taxon>Gammaproteobacteria</taxon>
        <taxon>Chromatiales</taxon>
        <taxon>Chromatiaceae</taxon>
        <taxon>Imhoffiella</taxon>
    </lineage>
</organism>
<dbReference type="Proteomes" id="UP000019460">
    <property type="component" value="Unassembled WGS sequence"/>
</dbReference>
<evidence type="ECO:0000313" key="2">
    <source>
        <dbReference type="EMBL" id="EXJ13584.1"/>
    </source>
</evidence>
<gene>
    <name evidence="2" type="ORF">D779_3587</name>
</gene>
<dbReference type="NCBIfam" id="NF038324">
    <property type="entry name" value="DrmB_fam"/>
    <property type="match status" value="1"/>
</dbReference>
<feature type="domain" description="MrfA-like Zn-binding" evidence="1">
    <location>
        <begin position="473"/>
        <end position="573"/>
    </location>
</feature>
<sequence>MPRNELGDIRRSAVIMTAGPGAVVDFRLSNADGSSAPVSVVVAGLEEWDRNAPPAGLTNEQSVFEERLQKKLRVDGFRLPPVDPEEDNPRGPRLLGVRFPTWLQCPGCSTIRPATEWSQDPGNPALYCARCTAEAPGRRKEFVVPVRFITACEHGHIDDFPWHGWVGHRKDCKRSRPLRLISERAGLAGLVVTCDDCGARRSLDGVFSQDALDGLVTCRGKSPWLAQAPEDCDQTPRVLQRGASNLYFPLLHSSLSIPPWSDSLQKSLGQFWAPIVAVKDAAQRAQFIATLAPMLAGIGLPPAEIAKAVEDRLRVLEQVDPEDLRWDEWLQFTGTDSTTDDPDDEFEARPVTVPSDLQPYIQHIVQVVRLREVRAISAFTRINPPEPGGGNDDSQLCRIQSGQLNWLPAVEIRGEGIFLSLDMDAVSVWESLPAVAGRARLVNERYTEDWRRRTQQPTPPRTITARFLLIHSLAHAVIRQLSLDCGYPSASLRERLYVSDGPEGMAGVLIYTGAPDAEGTLGGLVRQGLPDRFEPMFKAALESVVWCSSDPLCSEGIMSASEACNLAACHSCLMLPETSCEEFNRFLDRTVLMGSMNERATGFFGLMADPT</sequence>
<dbReference type="Pfam" id="PF09369">
    <property type="entry name" value="MZB"/>
    <property type="match status" value="1"/>
</dbReference>
<dbReference type="RefSeq" id="WP_043756700.1">
    <property type="nucleotide sequence ID" value="NZ_AONC01000063.1"/>
</dbReference>
<keyword evidence="3" id="KW-1185">Reference proteome</keyword>
<protein>
    <recommendedName>
        <fullName evidence="1">MrfA-like Zn-binding domain-containing protein</fullName>
    </recommendedName>
</protein>
<name>W9V2M7_9GAMM</name>
<dbReference type="eggNOG" id="ENOG502Z7NV">
    <property type="taxonomic scope" value="Bacteria"/>
</dbReference>